<dbReference type="Pfam" id="PF13424">
    <property type="entry name" value="TPR_12"/>
    <property type="match status" value="3"/>
</dbReference>
<dbReference type="InterPro" id="IPR002151">
    <property type="entry name" value="Kinesin_light"/>
</dbReference>
<evidence type="ECO:0000256" key="7">
    <source>
        <dbReference type="ARBA" id="ARBA00023054"/>
    </source>
</evidence>
<dbReference type="Pfam" id="PF13976">
    <property type="entry name" value="gag_pre-integrs"/>
    <property type="match status" value="1"/>
</dbReference>
<gene>
    <name evidence="13" type="ORF">Ptr86124_013806</name>
</gene>
<evidence type="ECO:0000259" key="12">
    <source>
        <dbReference type="Pfam" id="PF22936"/>
    </source>
</evidence>
<evidence type="ECO:0000256" key="1">
    <source>
        <dbReference type="ARBA" id="ARBA00004245"/>
    </source>
</evidence>
<keyword evidence="9" id="KW-0206">Cytoskeleton</keyword>
<dbReference type="PANTHER" id="PTHR45783">
    <property type="entry name" value="KINESIN LIGHT CHAIN"/>
    <property type="match status" value="1"/>
</dbReference>
<evidence type="ECO:0000259" key="11">
    <source>
        <dbReference type="Pfam" id="PF13976"/>
    </source>
</evidence>
<evidence type="ECO:0000313" key="14">
    <source>
        <dbReference type="Proteomes" id="UP000249757"/>
    </source>
</evidence>
<feature type="compositionally biased region" description="Polar residues" evidence="10">
    <location>
        <begin position="181"/>
        <end position="209"/>
    </location>
</feature>
<keyword evidence="4" id="KW-0493">Microtubule</keyword>
<evidence type="ECO:0000313" key="13">
    <source>
        <dbReference type="EMBL" id="KAI1507255.1"/>
    </source>
</evidence>
<dbReference type="GO" id="GO:0007018">
    <property type="term" value="P:microtubule-based movement"/>
    <property type="evidence" value="ECO:0007669"/>
    <property type="project" value="TreeGrafter"/>
</dbReference>
<dbReference type="Proteomes" id="UP000249757">
    <property type="component" value="Unassembled WGS sequence"/>
</dbReference>
<keyword evidence="7" id="KW-0175">Coiled coil</keyword>
<protein>
    <submittedName>
        <fullName evidence="13">Tetratricopeptide repeat</fullName>
    </submittedName>
</protein>
<feature type="domain" description="GAG-pre-integrase" evidence="11">
    <location>
        <begin position="405"/>
        <end position="452"/>
    </location>
</feature>
<keyword evidence="8" id="KW-0505">Motor protein</keyword>
<dbReference type="AlphaFoldDB" id="A0A922N3B7"/>
<dbReference type="InterPro" id="IPR054722">
    <property type="entry name" value="PolX-like_BBD"/>
</dbReference>
<proteinExistence type="inferred from homology"/>
<dbReference type="GO" id="GO:0019894">
    <property type="term" value="F:kinesin binding"/>
    <property type="evidence" value="ECO:0007669"/>
    <property type="project" value="TreeGrafter"/>
</dbReference>
<organism evidence="13 14">
    <name type="scientific">Pyrenophora tritici-repentis</name>
    <dbReference type="NCBI Taxonomy" id="45151"/>
    <lineage>
        <taxon>Eukaryota</taxon>
        <taxon>Fungi</taxon>
        <taxon>Dikarya</taxon>
        <taxon>Ascomycota</taxon>
        <taxon>Pezizomycotina</taxon>
        <taxon>Dothideomycetes</taxon>
        <taxon>Pleosporomycetidae</taxon>
        <taxon>Pleosporales</taxon>
        <taxon>Pleosporineae</taxon>
        <taxon>Pleosporaceae</taxon>
        <taxon>Pyrenophora</taxon>
    </lineage>
</organism>
<keyword evidence="3" id="KW-0963">Cytoplasm</keyword>
<comment type="similarity">
    <text evidence="2">Belongs to the kinesin light chain family.</text>
</comment>
<evidence type="ECO:0000256" key="6">
    <source>
        <dbReference type="ARBA" id="ARBA00022803"/>
    </source>
</evidence>
<feature type="domain" description="Retrovirus-related Pol polyprotein from transposon TNT 1-94-like beta-barrel" evidence="12">
    <location>
        <begin position="269"/>
        <end position="351"/>
    </location>
</feature>
<dbReference type="GO" id="GO:0005871">
    <property type="term" value="C:kinesin complex"/>
    <property type="evidence" value="ECO:0007669"/>
    <property type="project" value="InterPro"/>
</dbReference>
<dbReference type="InterPro" id="IPR025724">
    <property type="entry name" value="GAG-pre-integrase_dom"/>
</dbReference>
<dbReference type="GO" id="GO:0005874">
    <property type="term" value="C:microtubule"/>
    <property type="evidence" value="ECO:0007669"/>
    <property type="project" value="UniProtKB-KW"/>
</dbReference>
<dbReference type="SMART" id="SM00028">
    <property type="entry name" value="TPR"/>
    <property type="match status" value="7"/>
</dbReference>
<dbReference type="EMBL" id="NRDI02000048">
    <property type="protein sequence ID" value="KAI1507255.1"/>
    <property type="molecule type" value="Genomic_DNA"/>
</dbReference>
<dbReference type="InterPro" id="IPR019734">
    <property type="entry name" value="TPR_rpt"/>
</dbReference>
<dbReference type="GO" id="GO:0005737">
    <property type="term" value="C:cytoplasm"/>
    <property type="evidence" value="ECO:0007669"/>
    <property type="project" value="TreeGrafter"/>
</dbReference>
<comment type="subcellular location">
    <subcellularLocation>
        <location evidence="1">Cytoplasm</location>
        <location evidence="1">Cytoskeleton</location>
    </subcellularLocation>
</comment>
<comment type="caution">
    <text evidence="13">The sequence shown here is derived from an EMBL/GenBank/DDBJ whole genome shotgun (WGS) entry which is preliminary data.</text>
</comment>
<accession>A0A922N3B7</accession>
<dbReference type="Pfam" id="PF22936">
    <property type="entry name" value="Pol_BBD"/>
    <property type="match status" value="1"/>
</dbReference>
<evidence type="ECO:0000256" key="2">
    <source>
        <dbReference type="ARBA" id="ARBA00009622"/>
    </source>
</evidence>
<evidence type="ECO:0000256" key="4">
    <source>
        <dbReference type="ARBA" id="ARBA00022701"/>
    </source>
</evidence>
<keyword evidence="14" id="KW-1185">Reference proteome</keyword>
<name>A0A922N3B7_9PLEO</name>
<dbReference type="PANTHER" id="PTHR45783:SF3">
    <property type="entry name" value="KINESIN LIGHT CHAIN"/>
    <property type="match status" value="1"/>
</dbReference>
<reference evidence="14" key="1">
    <citation type="journal article" date="2022" name="Microb. Genom.">
        <title>A global pangenome for the wheat fungal pathogen Pyrenophora tritici-repentis and prediction of effector protein structural homology.</title>
        <authorList>
            <person name="Moolhuijzen P.M."/>
            <person name="See P.T."/>
            <person name="Shi G."/>
            <person name="Powell H.R."/>
            <person name="Cockram J."/>
            <person name="Jorgensen L.N."/>
            <person name="Benslimane H."/>
            <person name="Strelkov S.E."/>
            <person name="Turner J."/>
            <person name="Liu Z."/>
            <person name="Moffat C.S."/>
        </authorList>
    </citation>
    <scope>NUCLEOTIDE SEQUENCE [LARGE SCALE GENOMIC DNA]</scope>
</reference>
<evidence type="ECO:0000256" key="9">
    <source>
        <dbReference type="ARBA" id="ARBA00023212"/>
    </source>
</evidence>
<dbReference type="SUPFAM" id="SSF48452">
    <property type="entry name" value="TPR-like"/>
    <property type="match status" value="2"/>
</dbReference>
<dbReference type="Gene3D" id="1.25.40.10">
    <property type="entry name" value="Tetratricopeptide repeat domain"/>
    <property type="match status" value="2"/>
</dbReference>
<evidence type="ECO:0000256" key="8">
    <source>
        <dbReference type="ARBA" id="ARBA00023175"/>
    </source>
</evidence>
<evidence type="ECO:0000256" key="10">
    <source>
        <dbReference type="SAM" id="MobiDB-lite"/>
    </source>
</evidence>
<evidence type="ECO:0000256" key="3">
    <source>
        <dbReference type="ARBA" id="ARBA00022490"/>
    </source>
</evidence>
<feature type="region of interest" description="Disordered" evidence="10">
    <location>
        <begin position="175"/>
        <end position="230"/>
    </location>
</feature>
<keyword evidence="5" id="KW-0677">Repeat</keyword>
<evidence type="ECO:0000256" key="5">
    <source>
        <dbReference type="ARBA" id="ARBA00022737"/>
    </source>
</evidence>
<dbReference type="InterPro" id="IPR011990">
    <property type="entry name" value="TPR-like_helical_dom_sf"/>
</dbReference>
<keyword evidence="6" id="KW-0802">TPR repeat</keyword>
<sequence length="933" mass="104470">MVFESYKIRERNYRDERTNIAAMIRHLNATVSPHLQVSCFEEHGTLRTWITNLQVAVGVDLDDEIRRVRERYHDSLRPMRSPQNWESWLSEYDQAATRAEALKIGDVIQSKLVVDDFLKAVSKIAPAWMATFTGAGSDRNNIERRQMMKLFREHMSLAHPTRGKSRSAFMTGEAAYAASGESDSNTQGDASSVQIRAPSTNPSQGNQRQTNKRKMNAPGNKSKQFQKRNTAEAGDICPAYGREISRLDEGMMKAAFNASNQGYPLKDAFILDSGSTTHICNNLSRLEEVRPPAMGDYIWAGNSRVWIQGYGAVKVTAERAQGKQILHLSNVAWCPDFLCSLVSFRLLRRQGIWWDNREDPTSLRRWDGSTIATLSEHYGQWVIEPPTTSTSAFHVRMNRAKRSPQKATAILWHKRLGHPGPSAIEHLVQQSEGVRIKGITTVECDACGRSKSKRQIRRTPRLNDEGPGERVAIDFHEYEDGSFTKEKSQMLVTCRRSRYHSPQQSINAAAQLLVCEGGGRGADIGDAPARAAVDEAESELVKWVTESIQALGAAFPGGNYQMWEQCTVLLPHLKEVAGHRTGKKEDLMKQAESVLRAGWCLLLRDIRERVLGQGHPDTLTSVSELGLVLESQGKYEEAEAMHCRALEEYEEVLGREHPDTPTSVSELGLVWESQGKYEEAEAMHCRALEGYEEVLGREHPDTPTSVSELGLVWESQGKYEEAEAMHCRALEGYEEVLGQGHPDTLTSVSELGELGLVWESQGKYEEAEAMHCRALEGYEEVLGREHPDTPTSVSELGLVLESQGKYEEAEAMHCRALEEYEEVLGREHPDTPTSVSELGLVWESQGKYEEAEAMHCRALEGYEEVLGREHPDTPTSVSELGLVWESQGKYEEAEAMPEMATSRPSCYQAKCGPCLLALSINHRSTREPCHPSI</sequence>